<reference evidence="1 2" key="1">
    <citation type="journal article" date="2007" name="Proc. Natl. Acad. Sci. U.S.A.">
        <title>The tiny eukaryote Ostreococcus provides genomic insights into the paradox of plankton speciation.</title>
        <authorList>
            <person name="Palenik B."/>
            <person name="Grimwood J."/>
            <person name="Aerts A."/>
            <person name="Rouze P."/>
            <person name="Salamov A."/>
            <person name="Putnam N."/>
            <person name="Dupont C."/>
            <person name="Jorgensen R."/>
            <person name="Derelle E."/>
            <person name="Rombauts S."/>
            <person name="Zhou K."/>
            <person name="Otillar R."/>
            <person name="Merchant S.S."/>
            <person name="Podell S."/>
            <person name="Gaasterland T."/>
            <person name="Napoli C."/>
            <person name="Gendler K."/>
            <person name="Manuell A."/>
            <person name="Tai V."/>
            <person name="Vallon O."/>
            <person name="Piganeau G."/>
            <person name="Jancek S."/>
            <person name="Heijde M."/>
            <person name="Jabbari K."/>
            <person name="Bowler C."/>
            <person name="Lohr M."/>
            <person name="Robbens S."/>
            <person name="Werner G."/>
            <person name="Dubchak I."/>
            <person name="Pazour G.J."/>
            <person name="Ren Q."/>
            <person name="Paulsen I."/>
            <person name="Delwiche C."/>
            <person name="Schmutz J."/>
            <person name="Rokhsar D."/>
            <person name="Van de Peer Y."/>
            <person name="Moreau H."/>
            <person name="Grigoriev I.V."/>
        </authorList>
    </citation>
    <scope>NUCLEOTIDE SEQUENCE [LARGE SCALE GENOMIC DNA]</scope>
    <source>
        <strain evidence="1 2">CCE9901</strain>
    </source>
</reference>
<dbReference type="Gramene" id="ABO95819">
    <property type="protein sequence ID" value="ABO95819"/>
    <property type="gene ID" value="OSTLU_31220"/>
</dbReference>
<sequence length="114" mass="11823">MVKIFVKTGKPWASGSSSVVRVVLCANDVDAVARKIAKTLGPAALNRRGEFKATGVTEFAAEDARAASASTFLGYPTPASVAIEVSGCDRRAGAFTVKAFHLALDEGCGVVYLS</sequence>
<dbReference type="OrthoDB" id="10612477at2759"/>
<dbReference type="RefSeq" id="XP_001417526.1">
    <property type="nucleotide sequence ID" value="XM_001417489.1"/>
</dbReference>
<dbReference type="GeneID" id="5001256"/>
<accession>A4RW57</accession>
<dbReference type="KEGG" id="olu:OSTLU_31220"/>
<dbReference type="EMBL" id="CP000584">
    <property type="protein sequence ID" value="ABO95819.1"/>
    <property type="molecule type" value="Genomic_DNA"/>
</dbReference>
<organism evidence="1 2">
    <name type="scientific">Ostreococcus lucimarinus (strain CCE9901)</name>
    <dbReference type="NCBI Taxonomy" id="436017"/>
    <lineage>
        <taxon>Eukaryota</taxon>
        <taxon>Viridiplantae</taxon>
        <taxon>Chlorophyta</taxon>
        <taxon>Mamiellophyceae</taxon>
        <taxon>Mamiellales</taxon>
        <taxon>Bathycoccaceae</taxon>
        <taxon>Ostreococcus</taxon>
    </lineage>
</organism>
<dbReference type="AlphaFoldDB" id="A4RW57"/>
<name>A4RW57_OSTLU</name>
<keyword evidence="2" id="KW-1185">Reference proteome</keyword>
<gene>
    <name evidence="1" type="ORF">OSTLU_31220</name>
</gene>
<dbReference type="HOGENOM" id="CLU_2125247_0_0_1"/>
<protein>
    <submittedName>
        <fullName evidence="1">Uncharacterized protein</fullName>
    </submittedName>
</protein>
<evidence type="ECO:0000313" key="2">
    <source>
        <dbReference type="Proteomes" id="UP000001568"/>
    </source>
</evidence>
<proteinExistence type="predicted"/>
<dbReference type="Proteomes" id="UP000001568">
    <property type="component" value="Chromosome 4"/>
</dbReference>
<evidence type="ECO:0000313" key="1">
    <source>
        <dbReference type="EMBL" id="ABO95819.1"/>
    </source>
</evidence>